<accession>A0A0A9GI36</accession>
<reference evidence="2" key="1">
    <citation type="submission" date="2014-09" db="EMBL/GenBank/DDBJ databases">
        <authorList>
            <person name="Magalhaes I.L.F."/>
            <person name="Oliveira U."/>
            <person name="Santos F.R."/>
            <person name="Vidigal T.H.D.A."/>
            <person name="Brescovit A.D."/>
            <person name="Santos A.J."/>
        </authorList>
    </citation>
    <scope>NUCLEOTIDE SEQUENCE</scope>
    <source>
        <tissue evidence="2">Shoot tissue taken approximately 20 cm above the soil surface</tissue>
    </source>
</reference>
<feature type="chain" id="PRO_5012587928" evidence="1">
    <location>
        <begin position="16"/>
        <end position="152"/>
    </location>
</feature>
<protein>
    <submittedName>
        <fullName evidence="2">Uncharacterized protein</fullName>
    </submittedName>
</protein>
<dbReference type="EMBL" id="GBRH01175715">
    <property type="protein sequence ID" value="JAE22181.1"/>
    <property type="molecule type" value="Transcribed_RNA"/>
</dbReference>
<feature type="signal peptide" evidence="1">
    <location>
        <begin position="1"/>
        <end position="15"/>
    </location>
</feature>
<name>A0A0A9GI36_ARUDO</name>
<proteinExistence type="predicted"/>
<reference evidence="2" key="2">
    <citation type="journal article" date="2015" name="Data Brief">
        <title>Shoot transcriptome of the giant reed, Arundo donax.</title>
        <authorList>
            <person name="Barrero R.A."/>
            <person name="Guerrero F.D."/>
            <person name="Moolhuijzen P."/>
            <person name="Goolsby J.A."/>
            <person name="Tidwell J."/>
            <person name="Bellgard S.E."/>
            <person name="Bellgard M.I."/>
        </authorList>
    </citation>
    <scope>NUCLEOTIDE SEQUENCE</scope>
    <source>
        <tissue evidence="2">Shoot tissue taken approximately 20 cm above the soil surface</tissue>
    </source>
</reference>
<organism evidence="2">
    <name type="scientific">Arundo donax</name>
    <name type="common">Giant reed</name>
    <name type="synonym">Donax arundinaceus</name>
    <dbReference type="NCBI Taxonomy" id="35708"/>
    <lineage>
        <taxon>Eukaryota</taxon>
        <taxon>Viridiplantae</taxon>
        <taxon>Streptophyta</taxon>
        <taxon>Embryophyta</taxon>
        <taxon>Tracheophyta</taxon>
        <taxon>Spermatophyta</taxon>
        <taxon>Magnoliopsida</taxon>
        <taxon>Liliopsida</taxon>
        <taxon>Poales</taxon>
        <taxon>Poaceae</taxon>
        <taxon>PACMAD clade</taxon>
        <taxon>Arundinoideae</taxon>
        <taxon>Arundineae</taxon>
        <taxon>Arundo</taxon>
    </lineage>
</organism>
<evidence type="ECO:0000313" key="2">
    <source>
        <dbReference type="EMBL" id="JAE22181.1"/>
    </source>
</evidence>
<sequence length="152" mass="16192">MRGSVLFSSACSVLSLCSVPSFLPVTGHTPLLFLSDFIEHSPLLFLSDFTGHTPPPVVALAKGQRELMILYSIVPWIQGACVHRRAAAARRAPPCGLPTRHRPRPLATTLARSPAAAGVAAAPRCVVSLARRAHDHEDLDGERLVADGSARS</sequence>
<dbReference type="AlphaFoldDB" id="A0A0A9GI36"/>
<keyword evidence="1" id="KW-0732">Signal</keyword>
<evidence type="ECO:0000256" key="1">
    <source>
        <dbReference type="SAM" id="SignalP"/>
    </source>
</evidence>